<dbReference type="GO" id="GO:0016020">
    <property type="term" value="C:membrane"/>
    <property type="evidence" value="ECO:0007669"/>
    <property type="project" value="TreeGrafter"/>
</dbReference>
<comment type="similarity">
    <text evidence="1 3">Belongs to the short-chain dehydrogenases/reductases (SDR) family.</text>
</comment>
<dbReference type="InterPro" id="IPR036291">
    <property type="entry name" value="NAD(P)-bd_dom_sf"/>
</dbReference>
<dbReference type="PROSITE" id="PS00061">
    <property type="entry name" value="ADH_SHORT"/>
    <property type="match status" value="1"/>
</dbReference>
<dbReference type="InterPro" id="IPR020904">
    <property type="entry name" value="Sc_DH/Rdtase_CS"/>
</dbReference>
<feature type="domain" description="Ketoreductase" evidence="4">
    <location>
        <begin position="7"/>
        <end position="192"/>
    </location>
</feature>
<dbReference type="RefSeq" id="WP_175550230.1">
    <property type="nucleotide sequence ID" value="NZ_FQWZ01000008.1"/>
</dbReference>
<evidence type="ECO:0000259" key="4">
    <source>
        <dbReference type="SMART" id="SM00822"/>
    </source>
</evidence>
<evidence type="ECO:0000313" key="5">
    <source>
        <dbReference type="EMBL" id="SHH30736.1"/>
    </source>
</evidence>
<gene>
    <name evidence="5" type="ORF">SAMN04488068_3249</name>
</gene>
<evidence type="ECO:0000256" key="2">
    <source>
        <dbReference type="ARBA" id="ARBA00023002"/>
    </source>
</evidence>
<dbReference type="InterPro" id="IPR002347">
    <property type="entry name" value="SDR_fam"/>
</dbReference>
<dbReference type="GO" id="GO:0016491">
    <property type="term" value="F:oxidoreductase activity"/>
    <property type="evidence" value="ECO:0007669"/>
    <property type="project" value="UniProtKB-KW"/>
</dbReference>
<keyword evidence="6" id="KW-1185">Reference proteome</keyword>
<dbReference type="PANTHER" id="PTHR44196">
    <property type="entry name" value="DEHYDROGENASE/REDUCTASE SDR FAMILY MEMBER 7B"/>
    <property type="match status" value="1"/>
</dbReference>
<proteinExistence type="inferred from homology"/>
<dbReference type="FunFam" id="3.40.50.720:FF:000084">
    <property type="entry name" value="Short-chain dehydrogenase reductase"/>
    <property type="match status" value="1"/>
</dbReference>
<dbReference type="PIRSF" id="PIRSF000126">
    <property type="entry name" value="11-beta-HSD1"/>
    <property type="match status" value="1"/>
</dbReference>
<dbReference type="PRINTS" id="PR00080">
    <property type="entry name" value="SDRFAMILY"/>
</dbReference>
<evidence type="ECO:0000256" key="3">
    <source>
        <dbReference type="RuleBase" id="RU000363"/>
    </source>
</evidence>
<protein>
    <submittedName>
        <fullName evidence="5">Short-chain dehydrogenase</fullName>
    </submittedName>
</protein>
<dbReference type="STRING" id="490188.SAMN04488068_3249"/>
<dbReference type="SUPFAM" id="SSF51735">
    <property type="entry name" value="NAD(P)-binding Rossmann-fold domains"/>
    <property type="match status" value="1"/>
</dbReference>
<name>A0A1M5RWV9_9GAMM</name>
<dbReference type="Gene3D" id="3.40.50.720">
    <property type="entry name" value="NAD(P)-binding Rossmann-like Domain"/>
    <property type="match status" value="1"/>
</dbReference>
<dbReference type="Pfam" id="PF00106">
    <property type="entry name" value="adh_short"/>
    <property type="match status" value="1"/>
</dbReference>
<reference evidence="5 6" key="1">
    <citation type="submission" date="2016-11" db="EMBL/GenBank/DDBJ databases">
        <authorList>
            <person name="Jaros S."/>
            <person name="Januszkiewicz K."/>
            <person name="Wedrychowicz H."/>
        </authorList>
    </citation>
    <scope>NUCLEOTIDE SEQUENCE [LARGE SCALE GENOMIC DNA]</scope>
    <source>
        <strain evidence="5 6">CGMCC 1.7049</strain>
    </source>
</reference>
<dbReference type="EMBL" id="FQWZ01000008">
    <property type="protein sequence ID" value="SHH30736.1"/>
    <property type="molecule type" value="Genomic_DNA"/>
</dbReference>
<dbReference type="InterPro" id="IPR057326">
    <property type="entry name" value="KR_dom"/>
</dbReference>
<evidence type="ECO:0000313" key="6">
    <source>
        <dbReference type="Proteomes" id="UP000199758"/>
    </source>
</evidence>
<organism evidence="5 6">
    <name type="scientific">Hydrocarboniphaga daqingensis</name>
    <dbReference type="NCBI Taxonomy" id="490188"/>
    <lineage>
        <taxon>Bacteria</taxon>
        <taxon>Pseudomonadati</taxon>
        <taxon>Pseudomonadota</taxon>
        <taxon>Gammaproteobacteria</taxon>
        <taxon>Nevskiales</taxon>
        <taxon>Nevskiaceae</taxon>
        <taxon>Hydrocarboniphaga</taxon>
    </lineage>
</organism>
<dbReference type="SMART" id="SM00822">
    <property type="entry name" value="PKS_KR"/>
    <property type="match status" value="1"/>
</dbReference>
<dbReference type="PANTHER" id="PTHR44196:SF1">
    <property type="entry name" value="DEHYDROGENASE_REDUCTASE SDR FAMILY MEMBER 7B"/>
    <property type="match status" value="1"/>
</dbReference>
<dbReference type="AlphaFoldDB" id="A0A1M5RWV9"/>
<keyword evidence="2" id="KW-0560">Oxidoreductase</keyword>
<accession>A0A1M5RWV9</accession>
<dbReference type="Proteomes" id="UP000199758">
    <property type="component" value="Unassembled WGS sequence"/>
</dbReference>
<evidence type="ECO:0000256" key="1">
    <source>
        <dbReference type="ARBA" id="ARBA00006484"/>
    </source>
</evidence>
<sequence length="267" mass="28359">MSRIQGKRAVITGASSGIGESIAVALAHAGASVVLCGRDTERLAAVQARCSALGAQAQVHAADVADDSAMQALAAQMQQNNQPVDILINNAGVVMGGLCWEVEPDDWRRLHEINVMGVVHGIRAFVPLMIQRGGGGHIVNMASVSGFVGVGGMATYSASKFAVVGLSESLRADLHRYQIGVSTVCPGFVRTPIQSKVKLVGALDTPRSRARVDRDFARSTLMPDEVARCTLRAIERNQALVYPGREARMAALMHRIVPGLLARMIRG</sequence>
<dbReference type="PRINTS" id="PR00081">
    <property type="entry name" value="GDHRDH"/>
</dbReference>